<evidence type="ECO:0000256" key="1">
    <source>
        <dbReference type="ARBA" id="ARBA00009186"/>
    </source>
</evidence>
<keyword evidence="5" id="KW-1185">Reference proteome</keyword>
<evidence type="ECO:0000313" key="5">
    <source>
        <dbReference type="Proteomes" id="UP001188597"/>
    </source>
</evidence>
<keyword evidence="2" id="KW-0201">Cytochrome c-type biogenesis</keyword>
<protein>
    <submittedName>
        <fullName evidence="4">Uncharacterized protein</fullName>
    </submittedName>
</protein>
<feature type="non-terminal residue" evidence="4">
    <location>
        <position position="99"/>
    </location>
</feature>
<dbReference type="InterPro" id="IPR003567">
    <property type="entry name" value="Cyt_c_biogenesis"/>
</dbReference>
<evidence type="ECO:0000256" key="2">
    <source>
        <dbReference type="ARBA" id="ARBA00022748"/>
    </source>
</evidence>
<dbReference type="GO" id="GO:0017004">
    <property type="term" value="P:cytochrome complex assembly"/>
    <property type="evidence" value="ECO:0007669"/>
    <property type="project" value="UniProtKB-KW"/>
</dbReference>
<reference evidence="4" key="1">
    <citation type="submission" date="2022-12" db="EMBL/GenBank/DDBJ databases">
        <title>Draft genome assemblies for two species of Escallonia (Escalloniales).</title>
        <authorList>
            <person name="Chanderbali A."/>
            <person name="Dervinis C."/>
            <person name="Anghel I."/>
            <person name="Soltis D."/>
            <person name="Soltis P."/>
            <person name="Zapata F."/>
        </authorList>
    </citation>
    <scope>NUCLEOTIDE SEQUENCE</scope>
    <source>
        <strain evidence="4">UCBG64.0493</strain>
        <tissue evidence="4">Leaf</tissue>
    </source>
</reference>
<dbReference type="Proteomes" id="UP001188597">
    <property type="component" value="Unassembled WGS sequence"/>
</dbReference>
<accession>A0AA88XAE2</accession>
<name>A0AA88XAE2_9ASTE</name>
<evidence type="ECO:0000256" key="3">
    <source>
        <dbReference type="SAM" id="Phobius"/>
    </source>
</evidence>
<keyword evidence="3" id="KW-1133">Transmembrane helix</keyword>
<gene>
    <name evidence="4" type="ORF">RJ639_001186</name>
</gene>
<dbReference type="AlphaFoldDB" id="A0AA88XAE2"/>
<dbReference type="PANTHER" id="PTHR43653">
    <property type="entry name" value="CYTOCHROME C ASSEMBLY PROTEIN-RELATED"/>
    <property type="match status" value="1"/>
</dbReference>
<feature type="transmembrane region" description="Helical" evidence="3">
    <location>
        <begin position="65"/>
        <end position="82"/>
    </location>
</feature>
<dbReference type="PANTHER" id="PTHR43653:SF1">
    <property type="entry name" value="CYTOCHROME C-TYPE BIOGENESIS PROTEIN CCMF"/>
    <property type="match status" value="1"/>
</dbReference>
<keyword evidence="3" id="KW-0472">Membrane</keyword>
<dbReference type="GO" id="GO:0016020">
    <property type="term" value="C:membrane"/>
    <property type="evidence" value="ECO:0007669"/>
    <property type="project" value="InterPro"/>
</dbReference>
<comment type="similarity">
    <text evidence="1">Belongs to the CcmF/CycK/Ccl1/NrfE/CcsA family.</text>
</comment>
<dbReference type="GO" id="GO:0015232">
    <property type="term" value="F:heme transmembrane transporter activity"/>
    <property type="evidence" value="ECO:0007669"/>
    <property type="project" value="InterPro"/>
</dbReference>
<keyword evidence="3" id="KW-0812">Transmembrane</keyword>
<comment type="caution">
    <text evidence="4">The sequence shown here is derived from an EMBL/GenBank/DDBJ whole genome shotgun (WGS) entry which is preliminary data.</text>
</comment>
<sequence length="99" mass="11238">MMNGIVALHLLPMRKDATEENGTLFRSVGCVGSGIRSELFTFNFKNMGTKCYPSLYFAIGDTRGIFLWRFFLLMTSISMILCSQMKQQASVHITNKNEM</sequence>
<evidence type="ECO:0000313" key="4">
    <source>
        <dbReference type="EMBL" id="KAK3043071.1"/>
    </source>
</evidence>
<proteinExistence type="inferred from homology"/>
<dbReference type="EMBL" id="JAVXUP010000011">
    <property type="protein sequence ID" value="KAK3043071.1"/>
    <property type="molecule type" value="Genomic_DNA"/>
</dbReference>
<organism evidence="4 5">
    <name type="scientific">Escallonia herrerae</name>
    <dbReference type="NCBI Taxonomy" id="1293975"/>
    <lineage>
        <taxon>Eukaryota</taxon>
        <taxon>Viridiplantae</taxon>
        <taxon>Streptophyta</taxon>
        <taxon>Embryophyta</taxon>
        <taxon>Tracheophyta</taxon>
        <taxon>Spermatophyta</taxon>
        <taxon>Magnoliopsida</taxon>
        <taxon>eudicotyledons</taxon>
        <taxon>Gunneridae</taxon>
        <taxon>Pentapetalae</taxon>
        <taxon>asterids</taxon>
        <taxon>campanulids</taxon>
        <taxon>Escalloniales</taxon>
        <taxon>Escalloniaceae</taxon>
        <taxon>Escallonia</taxon>
    </lineage>
</organism>